<dbReference type="SUPFAM" id="SSF47384">
    <property type="entry name" value="Homodimeric domain of signal transducing histidine kinase"/>
    <property type="match status" value="1"/>
</dbReference>
<dbReference type="InterPro" id="IPR003661">
    <property type="entry name" value="HisK_dim/P_dom"/>
</dbReference>
<dbReference type="PANTHER" id="PTHR45339">
    <property type="entry name" value="HYBRID SIGNAL TRANSDUCTION HISTIDINE KINASE J"/>
    <property type="match status" value="1"/>
</dbReference>
<evidence type="ECO:0000259" key="21">
    <source>
        <dbReference type="PROSITE" id="PS50110"/>
    </source>
</evidence>
<evidence type="ECO:0000256" key="4">
    <source>
        <dbReference type="ARBA" id="ARBA00022475"/>
    </source>
</evidence>
<evidence type="ECO:0000259" key="23">
    <source>
        <dbReference type="PROSITE" id="PS50894"/>
    </source>
</evidence>
<sequence length="819" mass="91760">MKASKRQPPEIITNAVALGLLEASDNPAMILSRTDHILAANQAACSMLESGSPEETLGRLLTDFIARDLFIARRDRLRETLRTNGISRIEEDINGRTYIHTFTGIFNENDDMTQVAVISRDVTDLRRTGENLRREQQRQIFFMETLPGLVFHIYPDHTIRYANRYFRKIFGSPKGKSCRQLLQCSATLCPACPPERAMRSDSTVEQEWTLADSRTFHLQFNPMTDSSGERMVMVLGIDISERKNAENKLRQAHAELEQRVRERTQELQGLNRILTDKSLHLIEAKRRADSAARAKSAFLANMSHEIRTPLNAILGMAELALRTDEPSQKTVYLNHVVEAGDSLLTLINDILDFSKIEAGKMELEIEPFRLSEIIASVMRIHRVQAEDKDLEITDDIGADVPDVLLGDPQRLRQILINLMGNAVKFTTRGSVTLSVRREPMAQTAEDDSVLLRFSVRDTGVGIPKKQQKEIFNDFTQADASITRRFGGSGLGLAISKQLVQLMHGTIAVTSTEGRGSTFTFTVRLRTSRTEELVRTVTTREHPVQEVPHLSVLLADDNALNRKLAATVLREQGHDVTQVENGYEAVELLKAGRFDVVLMDVQMPIMDGITATRIIRDRNSGVLAPDIPIIALTAHALKGDRERFLSVGMNDYLSKPIRIQALSDTIARTVSRPDTMQPPTQQQRDETTKSAQEATPPFDRKTALERMNDREDLLESMERIFLRDTPPELAQLEKAVQSNDMEKGQHAAHSIKGNSRTIGAMRAGALAEQMEFLCSNSDTAEARRAMPLLAQEVRAAIDHVASMNPTATSETSHEQNDPHR</sequence>
<dbReference type="InterPro" id="IPR008207">
    <property type="entry name" value="Sig_transdc_His_kin_Hpt_dom"/>
</dbReference>
<feature type="domain" description="Histidine kinase" evidence="20">
    <location>
        <begin position="301"/>
        <end position="526"/>
    </location>
</feature>
<proteinExistence type="predicted"/>
<feature type="domain" description="Response regulatory" evidence="21">
    <location>
        <begin position="550"/>
        <end position="669"/>
    </location>
</feature>
<dbReference type="GO" id="GO:0005886">
    <property type="term" value="C:plasma membrane"/>
    <property type="evidence" value="ECO:0007669"/>
    <property type="project" value="UniProtKB-SubCell"/>
</dbReference>
<dbReference type="InterPro" id="IPR003594">
    <property type="entry name" value="HATPase_dom"/>
</dbReference>
<dbReference type="InterPro" id="IPR011006">
    <property type="entry name" value="CheY-like_superfamily"/>
</dbReference>
<keyword evidence="8" id="KW-0547">Nucleotide-binding</keyword>
<dbReference type="InterPro" id="IPR036890">
    <property type="entry name" value="HATPase_C_sf"/>
</dbReference>
<comment type="catalytic activity">
    <reaction evidence="1">
        <text>ATP + protein L-histidine = ADP + protein N-phospho-L-histidine.</text>
        <dbReference type="EC" id="2.7.13.3"/>
    </reaction>
</comment>
<dbReference type="InterPro" id="IPR036097">
    <property type="entry name" value="HisK_dim/P_sf"/>
</dbReference>
<dbReference type="RefSeq" id="WP_151150939.1">
    <property type="nucleotide sequence ID" value="NZ_WAIE01000003.1"/>
</dbReference>
<keyword evidence="7" id="KW-0812">Transmembrane</keyword>
<dbReference type="SUPFAM" id="SSF47226">
    <property type="entry name" value="Histidine-containing phosphotransfer domain, HPT domain"/>
    <property type="match status" value="1"/>
</dbReference>
<dbReference type="PROSITE" id="PS50110">
    <property type="entry name" value="RESPONSE_REGULATORY"/>
    <property type="match status" value="1"/>
</dbReference>
<dbReference type="CDD" id="cd00088">
    <property type="entry name" value="HPT"/>
    <property type="match status" value="1"/>
</dbReference>
<dbReference type="PROSITE" id="PS50109">
    <property type="entry name" value="HIS_KIN"/>
    <property type="match status" value="1"/>
</dbReference>
<evidence type="ECO:0000256" key="15">
    <source>
        <dbReference type="ARBA" id="ARBA00068150"/>
    </source>
</evidence>
<evidence type="ECO:0000256" key="7">
    <source>
        <dbReference type="ARBA" id="ARBA00022692"/>
    </source>
</evidence>
<reference evidence="24 25" key="1">
    <citation type="journal article" date="2017" name="Int. J. Syst. Evol. Microbiol.">
        <title>Desulfovibrio senegalensis sp. nov., a mesophilic sulfate reducer isolated from marine sediment.</title>
        <authorList>
            <person name="Thioye A."/>
            <person name="Gam Z.B.A."/>
            <person name="Mbengue M."/>
            <person name="Cayol J.L."/>
            <person name="Joseph-Bartoli M."/>
            <person name="Toure-Kane C."/>
            <person name="Labat M."/>
        </authorList>
    </citation>
    <scope>NUCLEOTIDE SEQUENCE [LARGE SCALE GENOMIC DNA]</scope>
    <source>
        <strain evidence="24 25">DSM 101509</strain>
    </source>
</reference>
<keyword evidence="11" id="KW-1133">Transmembrane helix</keyword>
<dbReference type="SUPFAM" id="SSF55785">
    <property type="entry name" value="PYP-like sensor domain (PAS domain)"/>
    <property type="match status" value="2"/>
</dbReference>
<evidence type="ECO:0000313" key="25">
    <source>
        <dbReference type="Proteomes" id="UP000438699"/>
    </source>
</evidence>
<dbReference type="Pfam" id="PF01627">
    <property type="entry name" value="Hpt"/>
    <property type="match status" value="1"/>
</dbReference>
<dbReference type="InterPro" id="IPR036641">
    <property type="entry name" value="HPT_dom_sf"/>
</dbReference>
<dbReference type="Pfam" id="PF13426">
    <property type="entry name" value="PAS_9"/>
    <property type="match status" value="2"/>
</dbReference>
<dbReference type="SMART" id="SM00073">
    <property type="entry name" value="HPT"/>
    <property type="match status" value="1"/>
</dbReference>
<dbReference type="PROSITE" id="PS50113">
    <property type="entry name" value="PAC"/>
    <property type="match status" value="1"/>
</dbReference>
<dbReference type="FunFam" id="3.30.565.10:FF:000010">
    <property type="entry name" value="Sensor histidine kinase RcsC"/>
    <property type="match status" value="1"/>
</dbReference>
<dbReference type="PRINTS" id="PR00344">
    <property type="entry name" value="BCTRLSENSOR"/>
</dbReference>
<dbReference type="SUPFAM" id="SSF52172">
    <property type="entry name" value="CheY-like"/>
    <property type="match status" value="1"/>
</dbReference>
<evidence type="ECO:0000256" key="8">
    <source>
        <dbReference type="ARBA" id="ARBA00022741"/>
    </source>
</evidence>
<keyword evidence="18" id="KW-0175">Coiled coil</keyword>
<dbReference type="GO" id="GO:0005524">
    <property type="term" value="F:ATP binding"/>
    <property type="evidence" value="ECO:0007669"/>
    <property type="project" value="UniProtKB-KW"/>
</dbReference>
<evidence type="ECO:0000256" key="2">
    <source>
        <dbReference type="ARBA" id="ARBA00004651"/>
    </source>
</evidence>
<feature type="compositionally biased region" description="Polar residues" evidence="19">
    <location>
        <begin position="669"/>
        <end position="681"/>
    </location>
</feature>
<evidence type="ECO:0000256" key="14">
    <source>
        <dbReference type="ARBA" id="ARBA00064003"/>
    </source>
</evidence>
<evidence type="ECO:0000256" key="16">
    <source>
        <dbReference type="PROSITE-ProRule" id="PRU00110"/>
    </source>
</evidence>
<evidence type="ECO:0000256" key="9">
    <source>
        <dbReference type="ARBA" id="ARBA00022777"/>
    </source>
</evidence>
<dbReference type="Pfam" id="PF00072">
    <property type="entry name" value="Response_reg"/>
    <property type="match status" value="1"/>
</dbReference>
<dbReference type="GO" id="GO:0000155">
    <property type="term" value="F:phosphorelay sensor kinase activity"/>
    <property type="evidence" value="ECO:0007669"/>
    <property type="project" value="InterPro"/>
</dbReference>
<dbReference type="Pfam" id="PF00512">
    <property type="entry name" value="HisKA"/>
    <property type="match status" value="1"/>
</dbReference>
<evidence type="ECO:0000256" key="6">
    <source>
        <dbReference type="ARBA" id="ARBA00022679"/>
    </source>
</evidence>
<keyword evidence="6" id="KW-0808">Transferase</keyword>
<feature type="domain" description="HPt" evidence="23">
    <location>
        <begin position="709"/>
        <end position="806"/>
    </location>
</feature>
<dbReference type="SMART" id="SM00091">
    <property type="entry name" value="PAS"/>
    <property type="match status" value="2"/>
</dbReference>
<dbReference type="SMART" id="SM00448">
    <property type="entry name" value="REC"/>
    <property type="match status" value="1"/>
</dbReference>
<keyword evidence="25" id="KW-1185">Reference proteome</keyword>
<dbReference type="InterPro" id="IPR000014">
    <property type="entry name" value="PAS"/>
</dbReference>
<comment type="subunit">
    <text evidence="14">At low DSF concentrations, interacts with RpfF.</text>
</comment>
<dbReference type="PANTHER" id="PTHR45339:SF1">
    <property type="entry name" value="HYBRID SIGNAL TRANSDUCTION HISTIDINE KINASE J"/>
    <property type="match status" value="1"/>
</dbReference>
<feature type="modified residue" description="Phosphohistidine" evidence="16">
    <location>
        <position position="748"/>
    </location>
</feature>
<evidence type="ECO:0000256" key="1">
    <source>
        <dbReference type="ARBA" id="ARBA00000085"/>
    </source>
</evidence>
<dbReference type="FunFam" id="1.10.287.130:FF:000002">
    <property type="entry name" value="Two-component osmosensing histidine kinase"/>
    <property type="match status" value="1"/>
</dbReference>
<dbReference type="Proteomes" id="UP000438699">
    <property type="component" value="Unassembled WGS sequence"/>
</dbReference>
<organism evidence="24 25">
    <name type="scientific">Pseudodesulfovibrio senegalensis</name>
    <dbReference type="NCBI Taxonomy" id="1721087"/>
    <lineage>
        <taxon>Bacteria</taxon>
        <taxon>Pseudomonadati</taxon>
        <taxon>Thermodesulfobacteriota</taxon>
        <taxon>Desulfovibrionia</taxon>
        <taxon>Desulfovibrionales</taxon>
        <taxon>Desulfovibrionaceae</taxon>
    </lineage>
</organism>
<dbReference type="Gene3D" id="3.30.450.20">
    <property type="entry name" value="PAS domain"/>
    <property type="match status" value="2"/>
</dbReference>
<dbReference type="CDD" id="cd17546">
    <property type="entry name" value="REC_hyHK_CKI1_RcsC-like"/>
    <property type="match status" value="1"/>
</dbReference>
<feature type="domain" description="PAC" evidence="22">
    <location>
        <begin position="202"/>
        <end position="251"/>
    </location>
</feature>
<gene>
    <name evidence="24" type="ORF">F8A88_09685</name>
</gene>
<protein>
    <recommendedName>
        <fullName evidence="15">Sensory/regulatory protein RpfC</fullName>
        <ecNumber evidence="3">2.7.13.3</ecNumber>
    </recommendedName>
</protein>
<evidence type="ECO:0000256" key="17">
    <source>
        <dbReference type="PROSITE-ProRule" id="PRU00169"/>
    </source>
</evidence>
<keyword evidence="9" id="KW-0418">Kinase</keyword>
<dbReference type="PROSITE" id="PS50894">
    <property type="entry name" value="HPT"/>
    <property type="match status" value="1"/>
</dbReference>
<dbReference type="SUPFAM" id="SSF55874">
    <property type="entry name" value="ATPase domain of HSP90 chaperone/DNA topoisomerase II/histidine kinase"/>
    <property type="match status" value="1"/>
</dbReference>
<dbReference type="InterPro" id="IPR005467">
    <property type="entry name" value="His_kinase_dom"/>
</dbReference>
<keyword evidence="4" id="KW-1003">Cell membrane</keyword>
<evidence type="ECO:0000313" key="24">
    <source>
        <dbReference type="EMBL" id="KAB1441847.1"/>
    </source>
</evidence>
<accession>A0A6N6N2P9</accession>
<feature type="region of interest" description="Disordered" evidence="19">
    <location>
        <begin position="669"/>
        <end position="700"/>
    </location>
</feature>
<dbReference type="OrthoDB" id="5468693at2"/>
<dbReference type="CDD" id="cd00130">
    <property type="entry name" value="PAS"/>
    <property type="match status" value="1"/>
</dbReference>
<dbReference type="EMBL" id="WAIE01000003">
    <property type="protein sequence ID" value="KAB1441847.1"/>
    <property type="molecule type" value="Genomic_DNA"/>
</dbReference>
<name>A0A6N6N2P9_9BACT</name>
<dbReference type="AlphaFoldDB" id="A0A6N6N2P9"/>
<keyword evidence="13" id="KW-0472">Membrane</keyword>
<dbReference type="Gene3D" id="1.10.287.130">
    <property type="match status" value="1"/>
</dbReference>
<dbReference type="Gene3D" id="3.40.50.2300">
    <property type="match status" value="1"/>
</dbReference>
<dbReference type="CDD" id="cd00082">
    <property type="entry name" value="HisKA"/>
    <property type="match status" value="1"/>
</dbReference>
<evidence type="ECO:0000256" key="3">
    <source>
        <dbReference type="ARBA" id="ARBA00012438"/>
    </source>
</evidence>
<feature type="modified residue" description="4-aspartylphosphate" evidence="17">
    <location>
        <position position="599"/>
    </location>
</feature>
<evidence type="ECO:0000256" key="10">
    <source>
        <dbReference type="ARBA" id="ARBA00022840"/>
    </source>
</evidence>
<dbReference type="SMART" id="SM00387">
    <property type="entry name" value="HATPase_c"/>
    <property type="match status" value="1"/>
</dbReference>
<dbReference type="InterPro" id="IPR001789">
    <property type="entry name" value="Sig_transdc_resp-reg_receiver"/>
</dbReference>
<evidence type="ECO:0000256" key="11">
    <source>
        <dbReference type="ARBA" id="ARBA00022989"/>
    </source>
</evidence>
<evidence type="ECO:0000256" key="12">
    <source>
        <dbReference type="ARBA" id="ARBA00023012"/>
    </source>
</evidence>
<dbReference type="InterPro" id="IPR035965">
    <property type="entry name" value="PAS-like_dom_sf"/>
</dbReference>
<dbReference type="CDD" id="cd16922">
    <property type="entry name" value="HATPase_EvgS-ArcB-TorS-like"/>
    <property type="match status" value="1"/>
</dbReference>
<comment type="caution">
    <text evidence="24">The sequence shown here is derived from an EMBL/GenBank/DDBJ whole genome shotgun (WGS) entry which is preliminary data.</text>
</comment>
<evidence type="ECO:0000256" key="13">
    <source>
        <dbReference type="ARBA" id="ARBA00023136"/>
    </source>
</evidence>
<dbReference type="InterPro" id="IPR000700">
    <property type="entry name" value="PAS-assoc_C"/>
</dbReference>
<dbReference type="Pfam" id="PF02518">
    <property type="entry name" value="HATPase_c"/>
    <property type="match status" value="1"/>
</dbReference>
<dbReference type="EC" id="2.7.13.3" evidence="3"/>
<dbReference type="Gene3D" id="3.30.565.10">
    <property type="entry name" value="Histidine kinase-like ATPase, C-terminal domain"/>
    <property type="match status" value="1"/>
</dbReference>
<evidence type="ECO:0000259" key="20">
    <source>
        <dbReference type="PROSITE" id="PS50109"/>
    </source>
</evidence>
<keyword evidence="5 17" id="KW-0597">Phosphoprotein</keyword>
<evidence type="ECO:0000256" key="19">
    <source>
        <dbReference type="SAM" id="MobiDB-lite"/>
    </source>
</evidence>
<feature type="coiled-coil region" evidence="18">
    <location>
        <begin position="239"/>
        <end position="273"/>
    </location>
</feature>
<dbReference type="InterPro" id="IPR004358">
    <property type="entry name" value="Sig_transdc_His_kin-like_C"/>
</dbReference>
<comment type="subcellular location">
    <subcellularLocation>
        <location evidence="2">Cell membrane</location>
        <topology evidence="2">Multi-pass membrane protein</topology>
    </subcellularLocation>
</comment>
<dbReference type="Gene3D" id="1.20.120.160">
    <property type="entry name" value="HPT domain"/>
    <property type="match status" value="1"/>
</dbReference>
<keyword evidence="12" id="KW-0902">Two-component regulatory system</keyword>
<keyword evidence="10" id="KW-0067">ATP-binding</keyword>
<dbReference type="SMART" id="SM00388">
    <property type="entry name" value="HisKA"/>
    <property type="match status" value="1"/>
</dbReference>
<evidence type="ECO:0000256" key="5">
    <source>
        <dbReference type="ARBA" id="ARBA00022553"/>
    </source>
</evidence>
<evidence type="ECO:0000256" key="18">
    <source>
        <dbReference type="SAM" id="Coils"/>
    </source>
</evidence>
<evidence type="ECO:0000259" key="22">
    <source>
        <dbReference type="PROSITE" id="PS50113"/>
    </source>
</evidence>